<dbReference type="RefSeq" id="WP_109763852.1">
    <property type="nucleotide sequence ID" value="NZ_QGGU01000007.1"/>
</dbReference>
<evidence type="ECO:0000256" key="9">
    <source>
        <dbReference type="PROSITE-ProRule" id="PRU00169"/>
    </source>
</evidence>
<sequence>MNKLSIKTRSLLLALLPAVFMFLSLTIYFISDKFNVLEQQLDHKGELLAQQLAPASEYAVFIKNPGLLEEVVSPILNESDVVYVEIYDADDQLLLSRKNLSLIDTANKDNLKVYQSKVMQQDIPLGGNTLDLSMDSELEDNQSKSIGRISLALTKQNIIDQQQQTLLNGILIALGCILLTLILSMYVSTSITRPIRSLSETIKLYKSGIFSARVEQLSGGELGAVEFNLNTMASTLESAKRKELEHAMALEQSRREADDANKAKSEFLTNMSFEFREPINAILGRLHLLENNNIDSESRQFIEQSILSANMLIELSDNVLDYSKLETDSLILNLDYFDPVRLIKRSFSPFLREFCIKNIDTHVSHKLHKSILIQADQRQLQKVIYHLIQNAIQHTENGSIDLKLNGYPTTDNSKYILNIELIDTGIGFDPNQLARLYQSFSQSHHLDKPFQSNSGLGLAIAKKLTEIMGGTLNINSAPDKGNEYKLEFVFPYKPIIEEPVETNADTDNQTPVTGRVLVIESSSIDQMVAKDILNKMGTTVDLAINGKVALEKLRQVDYQLIVSDTNITDIAILDLVQRIKAFERAANKHLPILLLTADVIGEHWQELLEAGVNDLLLKPVDYEALREKVTELLA</sequence>
<dbReference type="Gene3D" id="3.40.50.2300">
    <property type="match status" value="1"/>
</dbReference>
<accession>A0A316G6K2</accession>
<dbReference type="InterPro" id="IPR003661">
    <property type="entry name" value="HisK_dim/P_dom"/>
</dbReference>
<dbReference type="SMART" id="SM00304">
    <property type="entry name" value="HAMP"/>
    <property type="match status" value="1"/>
</dbReference>
<keyword evidence="10" id="KW-0812">Transmembrane</keyword>
<evidence type="ECO:0000256" key="1">
    <source>
        <dbReference type="ARBA" id="ARBA00000085"/>
    </source>
</evidence>
<dbReference type="Pfam" id="PF00672">
    <property type="entry name" value="HAMP"/>
    <property type="match status" value="1"/>
</dbReference>
<keyword evidence="7 14" id="KW-0418">Kinase</keyword>
<dbReference type="Pfam" id="PF09984">
    <property type="entry name" value="sCache_4"/>
    <property type="match status" value="1"/>
</dbReference>
<feature type="domain" description="HAMP" evidence="13">
    <location>
        <begin position="189"/>
        <end position="241"/>
    </location>
</feature>
<dbReference type="Pfam" id="PF00512">
    <property type="entry name" value="HisKA"/>
    <property type="match status" value="1"/>
</dbReference>
<feature type="domain" description="Histidine kinase" evidence="11">
    <location>
        <begin position="270"/>
        <end position="492"/>
    </location>
</feature>
<gene>
    <name evidence="14" type="ORF">C8D97_107244</name>
</gene>
<dbReference type="CDD" id="cd00082">
    <property type="entry name" value="HisKA"/>
    <property type="match status" value="1"/>
</dbReference>
<name>A0A316G6K2_9GAMM</name>
<dbReference type="GO" id="GO:0016020">
    <property type="term" value="C:membrane"/>
    <property type="evidence" value="ECO:0007669"/>
    <property type="project" value="UniProtKB-SubCell"/>
</dbReference>
<dbReference type="CDD" id="cd06225">
    <property type="entry name" value="HAMP"/>
    <property type="match status" value="1"/>
</dbReference>
<dbReference type="SUPFAM" id="SSF47384">
    <property type="entry name" value="Homodimeric domain of signal transducing histidine kinase"/>
    <property type="match status" value="1"/>
</dbReference>
<dbReference type="OrthoDB" id="9797243at2"/>
<evidence type="ECO:0000313" key="14">
    <source>
        <dbReference type="EMBL" id="PWK50077.1"/>
    </source>
</evidence>
<dbReference type="InterPro" id="IPR003594">
    <property type="entry name" value="HATPase_dom"/>
</dbReference>
<evidence type="ECO:0000256" key="4">
    <source>
        <dbReference type="ARBA" id="ARBA00022519"/>
    </source>
</evidence>
<dbReference type="InterPro" id="IPR036097">
    <property type="entry name" value="HisK_dim/P_sf"/>
</dbReference>
<reference evidence="14 15" key="1">
    <citation type="submission" date="2018-05" db="EMBL/GenBank/DDBJ databases">
        <title>Genomic Encyclopedia of Type Strains, Phase IV (KMG-IV): sequencing the most valuable type-strain genomes for metagenomic binning, comparative biology and taxonomic classification.</title>
        <authorList>
            <person name="Goeker M."/>
        </authorList>
    </citation>
    <scope>NUCLEOTIDE SEQUENCE [LARGE SCALE GENOMIC DNA]</scope>
    <source>
        <strain evidence="14 15">DSM 25350</strain>
    </source>
</reference>
<dbReference type="InterPro" id="IPR011006">
    <property type="entry name" value="CheY-like_superfamily"/>
</dbReference>
<keyword evidence="10" id="KW-0472">Membrane</keyword>
<dbReference type="EMBL" id="QGGU01000007">
    <property type="protein sequence ID" value="PWK50077.1"/>
    <property type="molecule type" value="Genomic_DNA"/>
</dbReference>
<dbReference type="SMART" id="SM00448">
    <property type="entry name" value="REC"/>
    <property type="match status" value="1"/>
</dbReference>
<dbReference type="PRINTS" id="PR00344">
    <property type="entry name" value="BCTRLSENSOR"/>
</dbReference>
<dbReference type="SUPFAM" id="SSF55874">
    <property type="entry name" value="ATPase domain of HSP90 chaperone/DNA topoisomerase II/histidine kinase"/>
    <property type="match status" value="1"/>
</dbReference>
<dbReference type="PROSITE" id="PS50110">
    <property type="entry name" value="RESPONSE_REGULATORY"/>
    <property type="match status" value="1"/>
</dbReference>
<dbReference type="Pfam" id="PF02518">
    <property type="entry name" value="HATPase_c"/>
    <property type="match status" value="1"/>
</dbReference>
<evidence type="ECO:0000256" key="6">
    <source>
        <dbReference type="ARBA" id="ARBA00022679"/>
    </source>
</evidence>
<comment type="subcellular location">
    <subcellularLocation>
        <location evidence="2">Cell inner membrane</location>
        <topology evidence="2">Multi-pass membrane protein</topology>
    </subcellularLocation>
</comment>
<dbReference type="SMART" id="SM00388">
    <property type="entry name" value="HisKA"/>
    <property type="match status" value="1"/>
</dbReference>
<keyword evidence="8" id="KW-0902">Two-component regulatory system</keyword>
<dbReference type="InterPro" id="IPR019247">
    <property type="entry name" value="Histidine_kinase_BarA_N"/>
</dbReference>
<dbReference type="InterPro" id="IPR036890">
    <property type="entry name" value="HATPase_C_sf"/>
</dbReference>
<dbReference type="InterPro" id="IPR005467">
    <property type="entry name" value="His_kinase_dom"/>
</dbReference>
<evidence type="ECO:0000256" key="2">
    <source>
        <dbReference type="ARBA" id="ARBA00004429"/>
    </source>
</evidence>
<evidence type="ECO:0000259" key="13">
    <source>
        <dbReference type="PROSITE" id="PS50885"/>
    </source>
</evidence>
<comment type="caution">
    <text evidence="14">The sequence shown here is derived from an EMBL/GenBank/DDBJ whole genome shotgun (WGS) entry which is preliminary data.</text>
</comment>
<keyword evidence="10" id="KW-1133">Transmembrane helix</keyword>
<dbReference type="Gene3D" id="1.10.287.130">
    <property type="match status" value="1"/>
</dbReference>
<evidence type="ECO:0000256" key="5">
    <source>
        <dbReference type="ARBA" id="ARBA00022553"/>
    </source>
</evidence>
<dbReference type="GO" id="GO:0000155">
    <property type="term" value="F:phosphorelay sensor kinase activity"/>
    <property type="evidence" value="ECO:0007669"/>
    <property type="project" value="InterPro"/>
</dbReference>
<proteinExistence type="predicted"/>
<evidence type="ECO:0000256" key="3">
    <source>
        <dbReference type="ARBA" id="ARBA00012438"/>
    </source>
</evidence>
<evidence type="ECO:0000256" key="7">
    <source>
        <dbReference type="ARBA" id="ARBA00022777"/>
    </source>
</evidence>
<evidence type="ECO:0000256" key="8">
    <source>
        <dbReference type="ARBA" id="ARBA00023012"/>
    </source>
</evidence>
<dbReference type="PROSITE" id="PS50109">
    <property type="entry name" value="HIS_KIN"/>
    <property type="match status" value="1"/>
</dbReference>
<dbReference type="Pfam" id="PF00072">
    <property type="entry name" value="Response_reg"/>
    <property type="match status" value="1"/>
</dbReference>
<dbReference type="InterPro" id="IPR003660">
    <property type="entry name" value="HAMP_dom"/>
</dbReference>
<protein>
    <recommendedName>
        <fullName evidence="3">histidine kinase</fullName>
        <ecNumber evidence="3">2.7.13.3</ecNumber>
    </recommendedName>
</protein>
<keyword evidence="4" id="KW-1003">Cell membrane</keyword>
<dbReference type="SMART" id="SM00387">
    <property type="entry name" value="HATPase_c"/>
    <property type="match status" value="1"/>
</dbReference>
<dbReference type="AlphaFoldDB" id="A0A316G6K2"/>
<dbReference type="PROSITE" id="PS50885">
    <property type="entry name" value="HAMP"/>
    <property type="match status" value="1"/>
</dbReference>
<feature type="transmembrane region" description="Helical" evidence="10">
    <location>
        <begin position="166"/>
        <end position="187"/>
    </location>
</feature>
<evidence type="ECO:0000256" key="10">
    <source>
        <dbReference type="SAM" id="Phobius"/>
    </source>
</evidence>
<keyword evidence="5 9" id="KW-0597">Phosphoprotein</keyword>
<dbReference type="InterPro" id="IPR001789">
    <property type="entry name" value="Sig_transdc_resp-reg_receiver"/>
</dbReference>
<evidence type="ECO:0000313" key="15">
    <source>
        <dbReference type="Proteomes" id="UP000245790"/>
    </source>
</evidence>
<feature type="transmembrane region" description="Helical" evidence="10">
    <location>
        <begin position="12"/>
        <end position="30"/>
    </location>
</feature>
<feature type="modified residue" description="4-aspartylphosphate" evidence="9">
    <location>
        <position position="564"/>
    </location>
</feature>
<dbReference type="InterPro" id="IPR004358">
    <property type="entry name" value="Sig_transdc_His_kin-like_C"/>
</dbReference>
<dbReference type="CDD" id="cd17546">
    <property type="entry name" value="REC_hyHK_CKI1_RcsC-like"/>
    <property type="match status" value="1"/>
</dbReference>
<keyword evidence="15" id="KW-1185">Reference proteome</keyword>
<evidence type="ECO:0000259" key="11">
    <source>
        <dbReference type="PROSITE" id="PS50109"/>
    </source>
</evidence>
<dbReference type="Proteomes" id="UP000245790">
    <property type="component" value="Unassembled WGS sequence"/>
</dbReference>
<comment type="catalytic activity">
    <reaction evidence="1">
        <text>ATP + protein L-histidine = ADP + protein N-phospho-L-histidine.</text>
        <dbReference type="EC" id="2.7.13.3"/>
    </reaction>
</comment>
<keyword evidence="4" id="KW-0997">Cell inner membrane</keyword>
<organism evidence="14 15">
    <name type="scientific">Pleionea mediterranea</name>
    <dbReference type="NCBI Taxonomy" id="523701"/>
    <lineage>
        <taxon>Bacteria</taxon>
        <taxon>Pseudomonadati</taxon>
        <taxon>Pseudomonadota</taxon>
        <taxon>Gammaproteobacteria</taxon>
        <taxon>Oceanospirillales</taxon>
        <taxon>Pleioneaceae</taxon>
        <taxon>Pleionea</taxon>
    </lineage>
</organism>
<dbReference type="EC" id="2.7.13.3" evidence="3"/>
<feature type="domain" description="Response regulatory" evidence="12">
    <location>
        <begin position="515"/>
        <end position="633"/>
    </location>
</feature>
<dbReference type="SUPFAM" id="SSF52172">
    <property type="entry name" value="CheY-like"/>
    <property type="match status" value="1"/>
</dbReference>
<dbReference type="Gene3D" id="3.30.565.10">
    <property type="entry name" value="Histidine kinase-like ATPase, C-terminal domain"/>
    <property type="match status" value="1"/>
</dbReference>
<keyword evidence="6" id="KW-0808">Transferase</keyword>
<dbReference type="PANTHER" id="PTHR45339">
    <property type="entry name" value="HYBRID SIGNAL TRANSDUCTION HISTIDINE KINASE J"/>
    <property type="match status" value="1"/>
</dbReference>
<evidence type="ECO:0000259" key="12">
    <source>
        <dbReference type="PROSITE" id="PS50110"/>
    </source>
</evidence>
<dbReference type="PANTHER" id="PTHR45339:SF1">
    <property type="entry name" value="HYBRID SIGNAL TRANSDUCTION HISTIDINE KINASE J"/>
    <property type="match status" value="1"/>
</dbReference>
<dbReference type="Gene3D" id="6.10.340.10">
    <property type="match status" value="1"/>
</dbReference>